<evidence type="ECO:0000313" key="2">
    <source>
        <dbReference type="RefSeq" id="XP_031566948.1"/>
    </source>
</evidence>
<dbReference type="SUPFAM" id="SSF48371">
    <property type="entry name" value="ARM repeat"/>
    <property type="match status" value="1"/>
</dbReference>
<accession>A0A6P8IKI5</accession>
<dbReference type="InParanoid" id="A0A6P8IKI5"/>
<name>A0A6P8IKI5_ACTTE</name>
<gene>
    <name evidence="2" type="primary">LOC116301917</name>
</gene>
<sequence>MAVNIHNSKDFSFDNLYQTEKEVILFCSKYNNRPLKATVHDLMRDVEQFSTSSILKSEIPLHVQCRWLTAIANQPWLVPENNSSAEIQVNSLLQYMSSPNLWVRSLACSLVRVFSGELNPNGEHIVTQVTIICKNLMTTIEGSLTADIESNGLCEIVACSSLCYIANYWVSIIPQKSTPFVLLALKTFLNILEKARTDVTPFLNQVAADSLTQILHVPILWLGILSDKERLEIVARLLNILQHFFRKESRDNITMIKLLQAINMDSLLRTLLGIPDLIRTLLGLLLELLPPVATTDDAPFLEVRWLSLCILWRFLHMMGITPDVNTKLTSMIDHGCSDPDQVQFLHQLVSAKYKDYLNLGRFKIENEGKSAT</sequence>
<proteinExistence type="predicted"/>
<dbReference type="OrthoDB" id="5957141at2759"/>
<organism evidence="1 2">
    <name type="scientific">Actinia tenebrosa</name>
    <name type="common">Australian red waratah sea anemone</name>
    <dbReference type="NCBI Taxonomy" id="6105"/>
    <lineage>
        <taxon>Eukaryota</taxon>
        <taxon>Metazoa</taxon>
        <taxon>Cnidaria</taxon>
        <taxon>Anthozoa</taxon>
        <taxon>Hexacorallia</taxon>
        <taxon>Actiniaria</taxon>
        <taxon>Actiniidae</taxon>
        <taxon>Actinia</taxon>
    </lineage>
</organism>
<keyword evidence="1" id="KW-1185">Reference proteome</keyword>
<dbReference type="Proteomes" id="UP000515163">
    <property type="component" value="Unplaced"/>
</dbReference>
<dbReference type="GeneID" id="116301917"/>
<evidence type="ECO:0000313" key="1">
    <source>
        <dbReference type="Proteomes" id="UP000515163"/>
    </source>
</evidence>
<dbReference type="RefSeq" id="XP_031566948.1">
    <property type="nucleotide sequence ID" value="XM_031711088.1"/>
</dbReference>
<dbReference type="AlphaFoldDB" id="A0A6P8IKI5"/>
<protein>
    <submittedName>
        <fullName evidence="2">Uncharacterized protein LOC116301917 isoform X1</fullName>
    </submittedName>
</protein>
<reference evidence="2" key="1">
    <citation type="submission" date="2025-08" db="UniProtKB">
        <authorList>
            <consortium name="RefSeq"/>
        </authorList>
    </citation>
    <scope>IDENTIFICATION</scope>
    <source>
        <tissue evidence="2">Tentacle</tissue>
    </source>
</reference>
<dbReference type="KEGG" id="aten:116301917"/>
<dbReference type="InterPro" id="IPR016024">
    <property type="entry name" value="ARM-type_fold"/>
</dbReference>